<keyword evidence="4" id="KW-1185">Reference proteome</keyword>
<evidence type="ECO:0000256" key="1">
    <source>
        <dbReference type="ARBA" id="ARBA00005953"/>
    </source>
</evidence>
<dbReference type="RefSeq" id="WP_054454704.1">
    <property type="nucleotide sequence ID" value="NZ_LHPH01000013.1"/>
</dbReference>
<dbReference type="Pfam" id="PF13279">
    <property type="entry name" value="4HBT_2"/>
    <property type="match status" value="1"/>
</dbReference>
<dbReference type="PANTHER" id="PTHR31793">
    <property type="entry name" value="4-HYDROXYBENZOYL-COA THIOESTERASE FAMILY MEMBER"/>
    <property type="match status" value="1"/>
</dbReference>
<dbReference type="SUPFAM" id="SSF54637">
    <property type="entry name" value="Thioesterase/thiol ester dehydrase-isomerase"/>
    <property type="match status" value="1"/>
</dbReference>
<reference evidence="3 4" key="1">
    <citation type="submission" date="2015-08" db="EMBL/GenBank/DDBJ databases">
        <title>Draft Genome Sequence of Pseudoalteromonas porphyrae UCD-SED14.</title>
        <authorList>
            <person name="Coil D.A."/>
            <person name="Jospin G."/>
            <person name="Lee R.D."/>
            <person name="Eisen J.A."/>
        </authorList>
    </citation>
    <scope>NUCLEOTIDE SEQUENCE [LARGE SCALE GENOMIC DNA]</scope>
    <source>
        <strain evidence="3 4">UCD-SED14</strain>
    </source>
</reference>
<dbReference type="EMBL" id="LHPH01000013">
    <property type="protein sequence ID" value="KPH62517.1"/>
    <property type="molecule type" value="Genomic_DNA"/>
</dbReference>
<organism evidence="3 4">
    <name type="scientific">Pseudoalteromonas porphyrae</name>
    <dbReference type="NCBI Taxonomy" id="187330"/>
    <lineage>
        <taxon>Bacteria</taxon>
        <taxon>Pseudomonadati</taxon>
        <taxon>Pseudomonadota</taxon>
        <taxon>Gammaproteobacteria</taxon>
        <taxon>Alteromonadales</taxon>
        <taxon>Pseudoalteromonadaceae</taxon>
        <taxon>Pseudoalteromonas</taxon>
    </lineage>
</organism>
<dbReference type="InterPro" id="IPR050563">
    <property type="entry name" value="4-hydroxybenzoyl-CoA_TE"/>
</dbReference>
<dbReference type="PATRIC" id="fig|187330.3.peg.929"/>
<dbReference type="CDD" id="cd00586">
    <property type="entry name" value="4HBT"/>
    <property type="match status" value="1"/>
</dbReference>
<dbReference type="GO" id="GO:0047617">
    <property type="term" value="F:fatty acyl-CoA hydrolase activity"/>
    <property type="evidence" value="ECO:0007669"/>
    <property type="project" value="TreeGrafter"/>
</dbReference>
<evidence type="ECO:0000256" key="2">
    <source>
        <dbReference type="ARBA" id="ARBA00022801"/>
    </source>
</evidence>
<name>A0A0N1EIM9_9GAMM</name>
<comment type="similarity">
    <text evidence="1">Belongs to the 4-hydroxybenzoyl-CoA thioesterase family.</text>
</comment>
<evidence type="ECO:0000313" key="4">
    <source>
        <dbReference type="Proteomes" id="UP000037848"/>
    </source>
</evidence>
<evidence type="ECO:0000313" key="3">
    <source>
        <dbReference type="EMBL" id="KPH62517.1"/>
    </source>
</evidence>
<dbReference type="Gene3D" id="3.10.129.10">
    <property type="entry name" value="Hotdog Thioesterase"/>
    <property type="match status" value="1"/>
</dbReference>
<dbReference type="STRING" id="187330.AMS58_04505"/>
<dbReference type="Proteomes" id="UP000037848">
    <property type="component" value="Unassembled WGS sequence"/>
</dbReference>
<dbReference type="PANTHER" id="PTHR31793:SF27">
    <property type="entry name" value="NOVEL THIOESTERASE SUPERFAMILY DOMAIN AND SAPOSIN A-TYPE DOMAIN CONTAINING PROTEIN (0610012H03RIK)"/>
    <property type="match status" value="1"/>
</dbReference>
<keyword evidence="2" id="KW-0378">Hydrolase</keyword>
<dbReference type="AlphaFoldDB" id="A0A0N1EIM9"/>
<dbReference type="InterPro" id="IPR029069">
    <property type="entry name" value="HotDog_dom_sf"/>
</dbReference>
<comment type="caution">
    <text evidence="3">The sequence shown here is derived from an EMBL/GenBank/DDBJ whole genome shotgun (WGS) entry which is preliminary data.</text>
</comment>
<dbReference type="OrthoDB" id="9800856at2"/>
<accession>A0A0N1EIM9</accession>
<proteinExistence type="inferred from homology"/>
<gene>
    <name evidence="3" type="ORF">ADS77_12510</name>
</gene>
<protein>
    <submittedName>
        <fullName evidence="3">Thioesterase</fullName>
    </submittedName>
</protein>
<sequence>MKKSYAIVSAYLDMVVPFYDVDPMRIVWHGNYVKYIEDARCVLLDKIGYNYIAMEESGYMWPIVDMRLKYVASAKFGSHIRIHADLMEFETRIKIDYRIECLDTNKILNKAYTIQVAIDIETQELQFESPAALTDKVLTYVG</sequence>